<feature type="domain" description="LysM" evidence="1">
    <location>
        <begin position="122"/>
        <end position="166"/>
    </location>
</feature>
<dbReference type="PANTHER" id="PTHR33734">
    <property type="entry name" value="LYSM DOMAIN-CONTAINING GPI-ANCHORED PROTEIN 2"/>
    <property type="match status" value="1"/>
</dbReference>
<reference evidence="2" key="1">
    <citation type="journal article" date="2020" name="mSystems">
        <title>Genome- and Community-Level Interaction Insights into Carbon Utilization and Element Cycling Functions of Hydrothermarchaeota in Hydrothermal Sediment.</title>
        <authorList>
            <person name="Zhou Z."/>
            <person name="Liu Y."/>
            <person name="Xu W."/>
            <person name="Pan J."/>
            <person name="Luo Z.H."/>
            <person name="Li M."/>
        </authorList>
    </citation>
    <scope>NUCLEOTIDE SEQUENCE [LARGE SCALE GENOMIC DNA]</scope>
    <source>
        <strain evidence="2">SpSt-222</strain>
    </source>
</reference>
<accession>A0A7C1FZQ7</accession>
<sequence length="417" mass="46462">MSCSLVEYYVKRERWRRRQQLELAAPVEPEPARWFGRRVRQEKPRARRAVAGIVATLTALAAQRVSAATFHVVQPGETLSGIAARYGVPIAELVAMNQIANPDVIWAGSRLVIPEPERVSARIHRVQPGETLSAIARRYGVSVAALVAANRLADPNRILVGQTLVIPEREDTGQPDEMVGRYVVQPGDTLVALAARFRVPVRQLAEANGLSDPNRITVGQVLVIPHQEEGSVRLEGVPAYRQSLPLSCEAAALSMVTAYWGRPISEWVFIENMPRHPNPHRGFRGDMNGQFGGTDDYGIYAEPLVPLLQRYGFQAEAVYAQGNTELLKSELRAGRPVVVWITNMASVQPQLVGEFEGEQFVLVPQEHVVVVYGYDEERVYVADPGDGQYRAFAWEDFVRSWGYFDGMMLRIQLAPWG</sequence>
<dbReference type="GO" id="GO:0008932">
    <property type="term" value="F:lytic endotransglycosylase activity"/>
    <property type="evidence" value="ECO:0007669"/>
    <property type="project" value="TreeGrafter"/>
</dbReference>
<name>A0A7C1FZQ7_THERO</name>
<dbReference type="InterPro" id="IPR039564">
    <property type="entry name" value="Peptidase_C39-like"/>
</dbReference>
<dbReference type="Gene3D" id="3.10.350.10">
    <property type="entry name" value="LysM domain"/>
    <property type="match status" value="3"/>
</dbReference>
<comment type="caution">
    <text evidence="2">The sequence shown here is derived from an EMBL/GenBank/DDBJ whole genome shotgun (WGS) entry which is preliminary data.</text>
</comment>
<evidence type="ECO:0000259" key="1">
    <source>
        <dbReference type="PROSITE" id="PS51782"/>
    </source>
</evidence>
<organism evidence="2">
    <name type="scientific">Thermomicrobium roseum</name>
    <dbReference type="NCBI Taxonomy" id="500"/>
    <lineage>
        <taxon>Bacteria</taxon>
        <taxon>Pseudomonadati</taxon>
        <taxon>Thermomicrobiota</taxon>
        <taxon>Thermomicrobia</taxon>
        <taxon>Thermomicrobiales</taxon>
        <taxon>Thermomicrobiaceae</taxon>
        <taxon>Thermomicrobium</taxon>
    </lineage>
</organism>
<dbReference type="EMBL" id="DSJL01000010">
    <property type="protein sequence ID" value="HEF64960.1"/>
    <property type="molecule type" value="Genomic_DNA"/>
</dbReference>
<feature type="domain" description="LysM" evidence="1">
    <location>
        <begin position="180"/>
        <end position="224"/>
    </location>
</feature>
<protein>
    <submittedName>
        <fullName evidence="2">LysM peptidoglycan-binding domain-containing protein</fullName>
    </submittedName>
</protein>
<proteinExistence type="predicted"/>
<dbReference type="InterPro" id="IPR018392">
    <property type="entry name" value="LysM"/>
</dbReference>
<dbReference type="SMART" id="SM00257">
    <property type="entry name" value="LysM"/>
    <property type="match status" value="3"/>
</dbReference>
<evidence type="ECO:0000313" key="2">
    <source>
        <dbReference type="EMBL" id="HEF64960.1"/>
    </source>
</evidence>
<dbReference type="PANTHER" id="PTHR33734:SF22">
    <property type="entry name" value="MEMBRANE-BOUND LYTIC MUREIN TRANSGLYCOSYLASE D"/>
    <property type="match status" value="1"/>
</dbReference>
<dbReference type="CDD" id="cd00118">
    <property type="entry name" value="LysM"/>
    <property type="match status" value="3"/>
</dbReference>
<dbReference type="PROSITE" id="PS51782">
    <property type="entry name" value="LYSM"/>
    <property type="match status" value="3"/>
</dbReference>
<gene>
    <name evidence="2" type="ORF">ENP47_05110</name>
</gene>
<dbReference type="Gene3D" id="3.90.70.10">
    <property type="entry name" value="Cysteine proteinases"/>
    <property type="match status" value="1"/>
</dbReference>
<dbReference type="Pfam" id="PF01476">
    <property type="entry name" value="LysM"/>
    <property type="match status" value="3"/>
</dbReference>
<feature type="domain" description="LysM" evidence="1">
    <location>
        <begin position="69"/>
        <end position="113"/>
    </location>
</feature>
<dbReference type="AlphaFoldDB" id="A0A7C1FZQ7"/>
<dbReference type="Pfam" id="PF13529">
    <property type="entry name" value="Peptidase_C39_2"/>
    <property type="match status" value="1"/>
</dbReference>
<dbReference type="InterPro" id="IPR036779">
    <property type="entry name" value="LysM_dom_sf"/>
</dbReference>
<dbReference type="SUPFAM" id="SSF54106">
    <property type="entry name" value="LysM domain"/>
    <property type="match status" value="3"/>
</dbReference>